<feature type="transmembrane region" description="Helical" evidence="1">
    <location>
        <begin position="395"/>
        <end position="415"/>
    </location>
</feature>
<evidence type="ECO:0000256" key="1">
    <source>
        <dbReference type="SAM" id="Phobius"/>
    </source>
</evidence>
<keyword evidence="1" id="KW-0812">Transmembrane</keyword>
<feature type="transmembrane region" description="Helical" evidence="1">
    <location>
        <begin position="421"/>
        <end position="442"/>
    </location>
</feature>
<dbReference type="Pfam" id="PF05226">
    <property type="entry name" value="CHASE2"/>
    <property type="match status" value="1"/>
</dbReference>
<gene>
    <name evidence="3" type="ORF">ACE1YR_03090</name>
</gene>
<feature type="domain" description="CHASE2" evidence="2">
    <location>
        <begin position="38"/>
        <end position="360"/>
    </location>
</feature>
<proteinExistence type="predicted"/>
<evidence type="ECO:0000259" key="2">
    <source>
        <dbReference type="SMART" id="SM01080"/>
    </source>
</evidence>
<dbReference type="EMBL" id="JBHFXX010000002">
    <property type="protein sequence ID" value="MFB3799425.1"/>
    <property type="molecule type" value="Genomic_DNA"/>
</dbReference>
<keyword evidence="1" id="KW-1133">Transmembrane helix</keyword>
<comment type="caution">
    <text evidence="3">The sequence shown here is derived from an EMBL/GenBank/DDBJ whole genome shotgun (WGS) entry which is preliminary data.</text>
</comment>
<keyword evidence="4" id="KW-1185">Reference proteome</keyword>
<dbReference type="Proteomes" id="UP001577047">
    <property type="component" value="Unassembled WGS sequence"/>
</dbReference>
<protein>
    <submittedName>
        <fullName evidence="3">CHASE2 domain-containing protein</fullName>
    </submittedName>
</protein>
<dbReference type="RefSeq" id="WP_304483008.1">
    <property type="nucleotide sequence ID" value="NZ_JAUQOQ010000002.1"/>
</dbReference>
<sequence>MLKPSLYTLRQALFGLSVILIALLDPFGIASSTDDASARWLNRLLAERYADVGQRQVVVVLINDDYLRRNDTYWPMPYSEQSKLFKRLLAYQPAAVFVDLIYSHDHSRALPGQPPQMESQFLANVFERYRQQGIALFLADTGQPHDQNGINTLARLATVGTPALVTWSGFANQYPLAVNTPAGAMETPALRLYREHCRQHECSRLPADARQAAALAPMTVQWGLRQSPLQAKVADVSTCTVPGLFEQLGQAIFWKLGQQVQATCPYTLTLSPSDLAVTDEQDQALLRTLLQGKLVLVGAQIVGTGDLTPSALHGKVAGVYWHAMALDNLVNWGMNYYRSTPSLTDLGIPAGSIDLLDIVELLLLGAITWLKGTLDAPLLTRADLGQRRRIKLRPLSSWVLVLAAIGLVSAVLWHFNFTPANVLGLLLLSLTLFSTRIQALFANKA</sequence>
<name>A0ABV4Z504_9PSED</name>
<evidence type="ECO:0000313" key="4">
    <source>
        <dbReference type="Proteomes" id="UP001577047"/>
    </source>
</evidence>
<accession>A0ABV4Z504</accession>
<reference evidence="3 4" key="1">
    <citation type="submission" date="2024-09" db="EMBL/GenBank/DDBJ databases">
        <authorList>
            <person name="Fullem K."/>
        </authorList>
    </citation>
    <scope>NUCLEOTIDE SEQUENCE [LARGE SCALE GENOMIC DNA]</scope>
    <source>
        <strain evidence="4">K1(2024)</strain>
    </source>
</reference>
<dbReference type="SMART" id="SM01080">
    <property type="entry name" value="CHASE2"/>
    <property type="match status" value="1"/>
</dbReference>
<evidence type="ECO:0000313" key="3">
    <source>
        <dbReference type="EMBL" id="MFB3799425.1"/>
    </source>
</evidence>
<dbReference type="InterPro" id="IPR007890">
    <property type="entry name" value="CHASE2"/>
</dbReference>
<keyword evidence="1" id="KW-0472">Membrane</keyword>
<organism evidence="3 4">
    <name type="scientific">Pseudomonas boreofloridensis</name>
    <dbReference type="NCBI Taxonomy" id="3064348"/>
    <lineage>
        <taxon>Bacteria</taxon>
        <taxon>Pseudomonadati</taxon>
        <taxon>Pseudomonadota</taxon>
        <taxon>Gammaproteobacteria</taxon>
        <taxon>Pseudomonadales</taxon>
        <taxon>Pseudomonadaceae</taxon>
        <taxon>Pseudomonas</taxon>
    </lineage>
</organism>